<keyword evidence="1" id="KW-1133">Transmembrane helix</keyword>
<evidence type="ECO:0000256" key="1">
    <source>
        <dbReference type="SAM" id="Phobius"/>
    </source>
</evidence>
<feature type="transmembrane region" description="Helical" evidence="1">
    <location>
        <begin position="20"/>
        <end position="38"/>
    </location>
</feature>
<keyword evidence="1" id="KW-0812">Transmembrane</keyword>
<dbReference type="AlphaFoldDB" id="A0A5N7MHU2"/>
<dbReference type="OrthoDB" id="1523552at2"/>
<reference evidence="2 3" key="1">
    <citation type="journal article" date="2019" name="Syst. Appl. Microbiol.">
        <title>Microvirga tunisiensis sp. nov., a root nodule symbiotic bacterium isolated from Lupinus micranthus and L. luteus grown in Northern Tunisia.</title>
        <authorList>
            <person name="Msaddak A."/>
            <person name="Rejili M."/>
            <person name="Duran D."/>
            <person name="Mars M."/>
            <person name="Palacios J.M."/>
            <person name="Ruiz-Argueso T."/>
            <person name="Rey L."/>
            <person name="Imperial J."/>
        </authorList>
    </citation>
    <scope>NUCLEOTIDE SEQUENCE [LARGE SCALE GENOMIC DNA]</scope>
    <source>
        <strain evidence="2 3">Lmie10</strain>
    </source>
</reference>
<dbReference type="InterPro" id="IPR010865">
    <property type="entry name" value="DUF1499"/>
</dbReference>
<feature type="transmembrane region" description="Helical" evidence="1">
    <location>
        <begin position="44"/>
        <end position="68"/>
    </location>
</feature>
<keyword evidence="3" id="KW-1185">Reference proteome</keyword>
<accession>A0A5N7MHU2</accession>
<organism evidence="2 3">
    <name type="scientific">Microvirga tunisiensis</name>
    <dbReference type="NCBI Taxonomy" id="2108360"/>
    <lineage>
        <taxon>Bacteria</taxon>
        <taxon>Pseudomonadati</taxon>
        <taxon>Pseudomonadota</taxon>
        <taxon>Alphaproteobacteria</taxon>
        <taxon>Hyphomicrobiales</taxon>
        <taxon>Methylobacteriaceae</taxon>
        <taxon>Microvirga</taxon>
    </lineage>
</organism>
<name>A0A5N7MHU2_9HYPH</name>
<keyword evidence="1" id="KW-0472">Membrane</keyword>
<dbReference type="Pfam" id="PF07386">
    <property type="entry name" value="DUF1499"/>
    <property type="match status" value="1"/>
</dbReference>
<dbReference type="EMBL" id="VOSK01000050">
    <property type="protein sequence ID" value="MPR26463.1"/>
    <property type="molecule type" value="Genomic_DNA"/>
</dbReference>
<proteinExistence type="predicted"/>
<sequence>MRRLIIEEPVSRPAKWSPTLAWFALVVTVFAVLLIRFNRIDYQAGFIALGAGIAIALLAVAMSFLGFIRIWQEGRQGLGSAIRGLLLAALVLAYPGFMALKAATLPPIADISTDTDDPPAFSRSRAALQARDGRVPPDVPWEAREMQRASYVQIAPLTLDIGPDEAFAIVQKAAQNLGWQVIEAVPPGGRVGLGRLEAVDRSRLLKMPSDITVRVRPRADGTRIDIRSASRFGSHDLGTNAGHIRDFLEEASNLAVAVR</sequence>
<evidence type="ECO:0000313" key="3">
    <source>
        <dbReference type="Proteomes" id="UP000403266"/>
    </source>
</evidence>
<protein>
    <submittedName>
        <fullName evidence="2">DUF1499 domain-containing protein</fullName>
    </submittedName>
</protein>
<gene>
    <name evidence="2" type="ORF">FS320_14855</name>
</gene>
<dbReference type="Proteomes" id="UP000403266">
    <property type="component" value="Unassembled WGS sequence"/>
</dbReference>
<dbReference type="RefSeq" id="WP_152712638.1">
    <property type="nucleotide sequence ID" value="NZ_VOSJ01000049.1"/>
</dbReference>
<feature type="transmembrane region" description="Helical" evidence="1">
    <location>
        <begin position="80"/>
        <end position="100"/>
    </location>
</feature>
<comment type="caution">
    <text evidence="2">The sequence shown here is derived from an EMBL/GenBank/DDBJ whole genome shotgun (WGS) entry which is preliminary data.</text>
</comment>
<evidence type="ECO:0000313" key="2">
    <source>
        <dbReference type="EMBL" id="MPR26463.1"/>
    </source>
</evidence>